<organism evidence="1 2">
    <name type="scientific">Lentinula aff. lateritia</name>
    <dbReference type="NCBI Taxonomy" id="2804960"/>
    <lineage>
        <taxon>Eukaryota</taxon>
        <taxon>Fungi</taxon>
        <taxon>Dikarya</taxon>
        <taxon>Basidiomycota</taxon>
        <taxon>Agaricomycotina</taxon>
        <taxon>Agaricomycetes</taxon>
        <taxon>Agaricomycetidae</taxon>
        <taxon>Agaricales</taxon>
        <taxon>Marasmiineae</taxon>
        <taxon>Omphalotaceae</taxon>
        <taxon>Lentinula</taxon>
    </lineage>
</organism>
<comment type="caution">
    <text evidence="1">The sequence shown here is derived from an EMBL/GenBank/DDBJ whole genome shotgun (WGS) entry which is preliminary data.</text>
</comment>
<dbReference type="EMBL" id="MU796317">
    <property type="protein sequence ID" value="KAJ3804094.1"/>
    <property type="molecule type" value="Genomic_DNA"/>
</dbReference>
<evidence type="ECO:0000313" key="2">
    <source>
        <dbReference type="Proteomes" id="UP001163835"/>
    </source>
</evidence>
<reference evidence="1" key="1">
    <citation type="submission" date="2022-09" db="EMBL/GenBank/DDBJ databases">
        <title>A Global Phylogenomic Analysis of the Shiitake Genus Lentinula.</title>
        <authorList>
            <consortium name="DOE Joint Genome Institute"/>
            <person name="Sierra-Patev S."/>
            <person name="Min B."/>
            <person name="Naranjo-Ortiz M."/>
            <person name="Looney B."/>
            <person name="Konkel Z."/>
            <person name="Slot J.C."/>
            <person name="Sakamoto Y."/>
            <person name="Steenwyk J.L."/>
            <person name="Rokas A."/>
            <person name="Carro J."/>
            <person name="Camarero S."/>
            <person name="Ferreira P."/>
            <person name="Molpeceres G."/>
            <person name="Ruiz-Duenas F.J."/>
            <person name="Serrano A."/>
            <person name="Henrissat B."/>
            <person name="Drula E."/>
            <person name="Hughes K.W."/>
            <person name="Mata J.L."/>
            <person name="Ishikawa N.K."/>
            <person name="Vargas-Isla R."/>
            <person name="Ushijima S."/>
            <person name="Smith C.A."/>
            <person name="Ahrendt S."/>
            <person name="Andreopoulos W."/>
            <person name="He G."/>
            <person name="Labutti K."/>
            <person name="Lipzen A."/>
            <person name="Ng V."/>
            <person name="Riley R."/>
            <person name="Sandor L."/>
            <person name="Barry K."/>
            <person name="Martinez A.T."/>
            <person name="Xiao Y."/>
            <person name="Gibbons J.G."/>
            <person name="Terashima K."/>
            <person name="Grigoriev I.V."/>
            <person name="Hibbett D.S."/>
        </authorList>
    </citation>
    <scope>NUCLEOTIDE SEQUENCE</scope>
    <source>
        <strain evidence="1">TMI1499</strain>
    </source>
</reference>
<sequence>MLNWTPDTVQRKTLILGQSAFWVYDVISILVGRFVALSTNITVHTHVCAESLESSSSSFSGRSFSGAAVSNHLSDPCVPHLPMQLPQGAVVLHREYKLSTKTTLKTVYMYPIDTLVEYPMTGKYSGEAVGHLFAMNVKSWYNPANNFTYSRGPPRGHYKGTREVLLLADKTGTMVPCTVRHSTCQGVKICPFYDVREEDFEHSSAAREQLETRLRHDCEVRAEFLSPNRDLFEHTSVFITALRRSGCSANVEGFRADHLEDFDTMYVRRGYPQKRDHCDGKIVFGYTFNGDPYIKCEHYSHQGRDHLFDGTIGNGSYHLEYLEAVITNDKDEMEWIETEVQMLGYGPKTTCHTVMNYSSQRPVCPFNHRDQDDGLLKQPRMEATGCSCIFQEYEPVEEFHSLCPYILIISKGVHRHPIPLPEKTPMSIKTKLSSLIKTLDADMADITPRQFLRHPIVKSYLTTRFPLLRNPMLSDLHVSLSNRSHLKVYIDAMKRTCFPSGTGWRGLQDLKRHQDSILPPEDQYIRRLVEIPVASLESDPDDALEDIPDQNNALRIVICMTPEASARFIKAQHLQSDIAFKRVIGYYEFEAASVDPDCNTSITYCRVFMTRQTAFAHHLVLKELNEILRVDTGRTLRWRHIHGESIDDYDGHILNWVVDQHGGQAKGLGIGLYLQDVAQSLPIKSDFHQPLQTIQDLGPYDHLRSRNIRKCAVTDEVRNLMRSLVCIRHDDWDGTIRLINELGGRPGQNWTADKTRAQFAFLGICWEKSYIPLEIWNASEIVHADVNREGIRCTLVGGVQKGQHYDQMKLAALKNRESMGIRDSYKTKNLFENATKNLKRRSGNRNKKLLSEDHKISDHNRRIQACWNKLKDAKQNIDVKFRAAYPLGDLQHPLSERAETLYQKACEQEQKAALAFSKQATFGRTLVSMGSGKVDILLPN</sequence>
<gene>
    <name evidence="1" type="ORF">F5876DRAFT_70917</name>
</gene>
<protein>
    <submittedName>
        <fullName evidence="1">Uncharacterized protein</fullName>
    </submittedName>
</protein>
<dbReference type="Proteomes" id="UP001163835">
    <property type="component" value="Unassembled WGS sequence"/>
</dbReference>
<evidence type="ECO:0000313" key="1">
    <source>
        <dbReference type="EMBL" id="KAJ3804094.1"/>
    </source>
</evidence>
<proteinExistence type="predicted"/>
<name>A0ACC1THD4_9AGAR</name>
<keyword evidence="2" id="KW-1185">Reference proteome</keyword>
<accession>A0ACC1THD4</accession>